<keyword evidence="4" id="KW-1003">Cell membrane</keyword>
<dbReference type="InterPro" id="IPR003594">
    <property type="entry name" value="HATPase_dom"/>
</dbReference>
<name>A0A9D1JXD0_9BACT</name>
<dbReference type="PANTHER" id="PTHR43711">
    <property type="entry name" value="TWO-COMPONENT HISTIDINE KINASE"/>
    <property type="match status" value="1"/>
</dbReference>
<accession>A0A9D1JXD0</accession>
<evidence type="ECO:0000313" key="15">
    <source>
        <dbReference type="Proteomes" id="UP000886865"/>
    </source>
</evidence>
<keyword evidence="8 14" id="KW-0418">Kinase</keyword>
<feature type="domain" description="Histidine kinase" evidence="13">
    <location>
        <begin position="184"/>
        <end position="402"/>
    </location>
</feature>
<dbReference type="PRINTS" id="PR00344">
    <property type="entry name" value="BCTRLSENSOR"/>
</dbReference>
<proteinExistence type="predicted"/>
<dbReference type="InterPro" id="IPR050736">
    <property type="entry name" value="Sensor_HK_Regulatory"/>
</dbReference>
<keyword evidence="12" id="KW-0175">Coiled coil</keyword>
<comment type="catalytic activity">
    <reaction evidence="1">
        <text>ATP + protein L-histidine = ADP + protein N-phospho-L-histidine.</text>
        <dbReference type="EC" id="2.7.13.3"/>
    </reaction>
</comment>
<dbReference type="SMART" id="SM00388">
    <property type="entry name" value="HisKA"/>
    <property type="match status" value="1"/>
</dbReference>
<gene>
    <name evidence="14" type="ORF">IAA86_04945</name>
</gene>
<dbReference type="SUPFAM" id="SSF55874">
    <property type="entry name" value="ATPase domain of HSP90 chaperone/DNA topoisomerase II/histidine kinase"/>
    <property type="match status" value="1"/>
</dbReference>
<dbReference type="CDD" id="cd16922">
    <property type="entry name" value="HATPase_EvgS-ArcB-TorS-like"/>
    <property type="match status" value="1"/>
</dbReference>
<keyword evidence="6" id="KW-0808">Transferase</keyword>
<dbReference type="SMART" id="SM00387">
    <property type="entry name" value="HATPase_c"/>
    <property type="match status" value="1"/>
</dbReference>
<keyword evidence="7" id="KW-0547">Nucleotide-binding</keyword>
<dbReference type="GO" id="GO:0000155">
    <property type="term" value="F:phosphorelay sensor kinase activity"/>
    <property type="evidence" value="ECO:0007669"/>
    <property type="project" value="InterPro"/>
</dbReference>
<feature type="coiled-coil region" evidence="12">
    <location>
        <begin position="147"/>
        <end position="174"/>
    </location>
</feature>
<keyword evidence="9" id="KW-0067">ATP-binding</keyword>
<evidence type="ECO:0000256" key="1">
    <source>
        <dbReference type="ARBA" id="ARBA00000085"/>
    </source>
</evidence>
<dbReference type="EMBL" id="DVJQ01000042">
    <property type="protein sequence ID" value="HIS74349.1"/>
    <property type="molecule type" value="Genomic_DNA"/>
</dbReference>
<evidence type="ECO:0000313" key="14">
    <source>
        <dbReference type="EMBL" id="HIS74349.1"/>
    </source>
</evidence>
<evidence type="ECO:0000256" key="2">
    <source>
        <dbReference type="ARBA" id="ARBA00004236"/>
    </source>
</evidence>
<reference evidence="14" key="1">
    <citation type="submission" date="2020-10" db="EMBL/GenBank/DDBJ databases">
        <authorList>
            <person name="Gilroy R."/>
        </authorList>
    </citation>
    <scope>NUCLEOTIDE SEQUENCE</scope>
    <source>
        <strain evidence="14">CHK152-2871</strain>
    </source>
</reference>
<dbReference type="PROSITE" id="PS50109">
    <property type="entry name" value="HIS_KIN"/>
    <property type="match status" value="1"/>
</dbReference>
<protein>
    <recommendedName>
        <fullName evidence="3">histidine kinase</fullName>
        <ecNumber evidence="3">2.7.13.3</ecNumber>
    </recommendedName>
</protein>
<evidence type="ECO:0000256" key="11">
    <source>
        <dbReference type="ARBA" id="ARBA00023136"/>
    </source>
</evidence>
<evidence type="ECO:0000256" key="10">
    <source>
        <dbReference type="ARBA" id="ARBA00023012"/>
    </source>
</evidence>
<dbReference type="CDD" id="cd00082">
    <property type="entry name" value="HisKA"/>
    <property type="match status" value="1"/>
</dbReference>
<dbReference type="Pfam" id="PF02518">
    <property type="entry name" value="HATPase_c"/>
    <property type="match status" value="1"/>
</dbReference>
<organism evidence="14 15">
    <name type="scientific">Candidatus Galligastranaerophilus intestinavium</name>
    <dbReference type="NCBI Taxonomy" id="2840836"/>
    <lineage>
        <taxon>Bacteria</taxon>
        <taxon>Candidatus Galligastranaerophilus</taxon>
    </lineage>
</organism>
<dbReference type="InterPro" id="IPR036097">
    <property type="entry name" value="HisK_dim/P_sf"/>
</dbReference>
<evidence type="ECO:0000259" key="13">
    <source>
        <dbReference type="PROSITE" id="PS50109"/>
    </source>
</evidence>
<evidence type="ECO:0000256" key="3">
    <source>
        <dbReference type="ARBA" id="ARBA00012438"/>
    </source>
</evidence>
<evidence type="ECO:0000256" key="7">
    <source>
        <dbReference type="ARBA" id="ARBA00022741"/>
    </source>
</evidence>
<dbReference type="AlphaFoldDB" id="A0A9D1JXD0"/>
<dbReference type="Gene3D" id="1.10.287.130">
    <property type="match status" value="1"/>
</dbReference>
<dbReference type="FunFam" id="3.30.565.10:FF:000023">
    <property type="entry name" value="PAS domain-containing sensor histidine kinase"/>
    <property type="match status" value="1"/>
</dbReference>
<dbReference type="InterPro" id="IPR004358">
    <property type="entry name" value="Sig_transdc_His_kin-like_C"/>
</dbReference>
<keyword evidence="10" id="KW-0902">Two-component regulatory system</keyword>
<dbReference type="Pfam" id="PF00512">
    <property type="entry name" value="HisKA"/>
    <property type="match status" value="1"/>
</dbReference>
<keyword evidence="11" id="KW-0472">Membrane</keyword>
<evidence type="ECO:0000256" key="9">
    <source>
        <dbReference type="ARBA" id="ARBA00022840"/>
    </source>
</evidence>
<reference evidence="14" key="2">
    <citation type="journal article" date="2021" name="PeerJ">
        <title>Extensive microbial diversity within the chicken gut microbiome revealed by metagenomics and culture.</title>
        <authorList>
            <person name="Gilroy R."/>
            <person name="Ravi A."/>
            <person name="Getino M."/>
            <person name="Pursley I."/>
            <person name="Horton D.L."/>
            <person name="Alikhan N.F."/>
            <person name="Baker D."/>
            <person name="Gharbi K."/>
            <person name="Hall N."/>
            <person name="Watson M."/>
            <person name="Adriaenssens E.M."/>
            <person name="Foster-Nyarko E."/>
            <person name="Jarju S."/>
            <person name="Secka A."/>
            <person name="Antonio M."/>
            <person name="Oren A."/>
            <person name="Chaudhuri R.R."/>
            <person name="La Ragione R."/>
            <person name="Hildebrand F."/>
            <person name="Pallen M.J."/>
        </authorList>
    </citation>
    <scope>NUCLEOTIDE SEQUENCE</scope>
    <source>
        <strain evidence="14">CHK152-2871</strain>
    </source>
</reference>
<dbReference type="InterPro" id="IPR005467">
    <property type="entry name" value="His_kinase_dom"/>
</dbReference>
<dbReference type="PANTHER" id="PTHR43711:SF1">
    <property type="entry name" value="HISTIDINE KINASE 1"/>
    <property type="match status" value="1"/>
</dbReference>
<keyword evidence="5" id="KW-0597">Phosphoprotein</keyword>
<evidence type="ECO:0000256" key="12">
    <source>
        <dbReference type="SAM" id="Coils"/>
    </source>
</evidence>
<dbReference type="SUPFAM" id="SSF47384">
    <property type="entry name" value="Homodimeric domain of signal transducing histidine kinase"/>
    <property type="match status" value="1"/>
</dbReference>
<evidence type="ECO:0000256" key="6">
    <source>
        <dbReference type="ARBA" id="ARBA00022679"/>
    </source>
</evidence>
<comment type="subcellular location">
    <subcellularLocation>
        <location evidence="2">Cell membrane</location>
    </subcellularLocation>
</comment>
<evidence type="ECO:0000256" key="4">
    <source>
        <dbReference type="ARBA" id="ARBA00022475"/>
    </source>
</evidence>
<sequence length="403" mass="46028">MNKRIIDAFNLITELINSNNISNVDFYKEILFKISSVFSADYYGIYFVSSDDFELKGFFTKDNKNHTLDDEIFHYIQNQDETTHVYKNNGFVICTKLLIRNSLFGFVVAIRDDNYTQDEIKSFEALVSVVAYLIKDYELNDVFKMQLKALQDAIEEKNIAYETIEKQHKKLIELDKTKTAFLANISHELRTPLNAIIGFSQALSYKIFGELNKKQEEYVKDIHISGLHLLGMINEILDLSKIESKAMKISLSELSPAIVIQEAINILSPLSEQKAIKVDFINQSVKNIMADYQKLQQILFNLLSNAIKFTPEGGNITIKIYEDDKDFILEVKDTGVGIDKKYHNKIFTKFVHLNNLYTKGQSSTGLGLTITKELVKLHKGKITLESTVNKGSTFKVRLKGALV</sequence>
<dbReference type="GO" id="GO:0005524">
    <property type="term" value="F:ATP binding"/>
    <property type="evidence" value="ECO:0007669"/>
    <property type="project" value="UniProtKB-KW"/>
</dbReference>
<dbReference type="EC" id="2.7.13.3" evidence="3"/>
<dbReference type="InterPro" id="IPR036890">
    <property type="entry name" value="HATPase_C_sf"/>
</dbReference>
<dbReference type="Proteomes" id="UP000886865">
    <property type="component" value="Unassembled WGS sequence"/>
</dbReference>
<dbReference type="Gene3D" id="3.30.565.10">
    <property type="entry name" value="Histidine kinase-like ATPase, C-terminal domain"/>
    <property type="match status" value="1"/>
</dbReference>
<comment type="caution">
    <text evidence="14">The sequence shown here is derived from an EMBL/GenBank/DDBJ whole genome shotgun (WGS) entry which is preliminary data.</text>
</comment>
<dbReference type="GO" id="GO:0005886">
    <property type="term" value="C:plasma membrane"/>
    <property type="evidence" value="ECO:0007669"/>
    <property type="project" value="UniProtKB-SubCell"/>
</dbReference>
<evidence type="ECO:0000256" key="5">
    <source>
        <dbReference type="ARBA" id="ARBA00022553"/>
    </source>
</evidence>
<evidence type="ECO:0000256" key="8">
    <source>
        <dbReference type="ARBA" id="ARBA00022777"/>
    </source>
</evidence>
<dbReference type="InterPro" id="IPR003661">
    <property type="entry name" value="HisK_dim/P_dom"/>
</dbReference>